<reference evidence="2" key="1">
    <citation type="journal article" date="2012" name="Nat. Biotechnol.">
        <title>Reference genome sequence of the model plant Setaria.</title>
        <authorList>
            <person name="Bennetzen J.L."/>
            <person name="Schmutz J."/>
            <person name="Wang H."/>
            <person name="Percifield R."/>
            <person name="Hawkins J."/>
            <person name="Pontaroli A.C."/>
            <person name="Estep M."/>
            <person name="Feng L."/>
            <person name="Vaughn J.N."/>
            <person name="Grimwood J."/>
            <person name="Jenkins J."/>
            <person name="Barry K."/>
            <person name="Lindquist E."/>
            <person name="Hellsten U."/>
            <person name="Deshpande S."/>
            <person name="Wang X."/>
            <person name="Wu X."/>
            <person name="Mitros T."/>
            <person name="Triplett J."/>
            <person name="Yang X."/>
            <person name="Ye C.Y."/>
            <person name="Mauro-Herrera M."/>
            <person name="Wang L."/>
            <person name="Li P."/>
            <person name="Sharma M."/>
            <person name="Sharma R."/>
            <person name="Ronald P.C."/>
            <person name="Panaud O."/>
            <person name="Kellogg E.A."/>
            <person name="Brutnell T.P."/>
            <person name="Doust A.N."/>
            <person name="Tuskan G.A."/>
            <person name="Rokhsar D."/>
            <person name="Devos K.M."/>
        </authorList>
    </citation>
    <scope>NUCLEOTIDE SEQUENCE [LARGE SCALE GENOMIC DNA]</scope>
    <source>
        <strain evidence="2">cv. Yugu1</strain>
    </source>
</reference>
<dbReference type="AlphaFoldDB" id="K3Z1G0"/>
<evidence type="ECO:0000313" key="2">
    <source>
        <dbReference type="Proteomes" id="UP000004995"/>
    </source>
</evidence>
<organism evidence="1 2">
    <name type="scientific">Setaria italica</name>
    <name type="common">Foxtail millet</name>
    <name type="synonym">Panicum italicum</name>
    <dbReference type="NCBI Taxonomy" id="4555"/>
    <lineage>
        <taxon>Eukaryota</taxon>
        <taxon>Viridiplantae</taxon>
        <taxon>Streptophyta</taxon>
        <taxon>Embryophyta</taxon>
        <taxon>Tracheophyta</taxon>
        <taxon>Spermatophyta</taxon>
        <taxon>Magnoliopsida</taxon>
        <taxon>Liliopsida</taxon>
        <taxon>Poales</taxon>
        <taxon>Poaceae</taxon>
        <taxon>PACMAD clade</taxon>
        <taxon>Panicoideae</taxon>
        <taxon>Panicodae</taxon>
        <taxon>Paniceae</taxon>
        <taxon>Cenchrinae</taxon>
        <taxon>Setaria</taxon>
    </lineage>
</organism>
<name>K3Z1G0_SETIT</name>
<dbReference type="InParanoid" id="K3Z1G0"/>
<accession>K3Z1G0</accession>
<dbReference type="EnsemblPlants" id="KQL31192">
    <property type="protein sequence ID" value="KQL31192"/>
    <property type="gene ID" value="SETIT_020378mg"/>
</dbReference>
<dbReference type="HOGENOM" id="CLU_3377904_0_0_1"/>
<keyword evidence="2" id="KW-1185">Reference proteome</keyword>
<dbReference type="EMBL" id="AGNK02000517">
    <property type="status" value="NOT_ANNOTATED_CDS"/>
    <property type="molecule type" value="Genomic_DNA"/>
</dbReference>
<evidence type="ECO:0000313" key="1">
    <source>
        <dbReference type="EnsemblPlants" id="KQL31192"/>
    </source>
</evidence>
<protein>
    <submittedName>
        <fullName evidence="1">Uncharacterized protein</fullName>
    </submittedName>
</protein>
<dbReference type="Proteomes" id="UP000004995">
    <property type="component" value="Unassembled WGS sequence"/>
</dbReference>
<sequence length="34" mass="4065">MGSSTFHFPPDDSFCQPTLPVQVKLLLFWEKRRR</sequence>
<dbReference type="Gramene" id="KQL31192">
    <property type="protein sequence ID" value="KQL31192"/>
    <property type="gene ID" value="SETIT_020378mg"/>
</dbReference>
<reference evidence="1" key="2">
    <citation type="submission" date="2018-08" db="UniProtKB">
        <authorList>
            <consortium name="EnsemblPlants"/>
        </authorList>
    </citation>
    <scope>IDENTIFICATION</scope>
    <source>
        <strain evidence="1">Yugu1</strain>
    </source>
</reference>
<proteinExistence type="predicted"/>